<proteinExistence type="predicted"/>
<accession>C2E3X8</accession>
<evidence type="ECO:0000313" key="1">
    <source>
        <dbReference type="EMBL" id="EEJ60430.1"/>
    </source>
</evidence>
<organism evidence="1 2">
    <name type="scientific">Lactobacillus johnsonii ATCC 33200</name>
    <dbReference type="NCBI Taxonomy" id="525330"/>
    <lineage>
        <taxon>Bacteria</taxon>
        <taxon>Bacillati</taxon>
        <taxon>Bacillota</taxon>
        <taxon>Bacilli</taxon>
        <taxon>Lactobacillales</taxon>
        <taxon>Lactobacillaceae</taxon>
        <taxon>Lactobacillus</taxon>
    </lineage>
</organism>
<gene>
    <name evidence="1" type="ORF">HMPREF0528_0452</name>
</gene>
<sequence>MTVFYYTLEFVNKNTKSDFFETSFADVSCETVNAIKNIFSFAYQYRVPYDNG</sequence>
<dbReference type="EMBL" id="ACGR01000024">
    <property type="protein sequence ID" value="EEJ60430.1"/>
    <property type="molecule type" value="Genomic_DNA"/>
</dbReference>
<dbReference type="PATRIC" id="fig|525330.7.peg.354"/>
<dbReference type="Proteomes" id="UP000003491">
    <property type="component" value="Unassembled WGS sequence"/>
</dbReference>
<comment type="caution">
    <text evidence="1">The sequence shown here is derived from an EMBL/GenBank/DDBJ whole genome shotgun (WGS) entry which is preliminary data.</text>
</comment>
<dbReference type="AlphaFoldDB" id="C2E3X8"/>
<protein>
    <submittedName>
        <fullName evidence="1">Uncharacterized protein</fullName>
    </submittedName>
</protein>
<dbReference type="HOGENOM" id="CLU_3081139_0_0_9"/>
<reference evidence="1 2" key="1">
    <citation type="submission" date="2009-01" db="EMBL/GenBank/DDBJ databases">
        <authorList>
            <person name="Qin X."/>
            <person name="Bachman B."/>
            <person name="Battles P."/>
            <person name="Bell A."/>
            <person name="Bess C."/>
            <person name="Bickham C."/>
            <person name="Chaboub L."/>
            <person name="Chen D."/>
            <person name="Coyle M."/>
            <person name="Deiros D.R."/>
            <person name="Dinh H."/>
            <person name="Forbes L."/>
            <person name="Fowler G."/>
            <person name="Francisco L."/>
            <person name="Fu Q."/>
            <person name="Gubbala S."/>
            <person name="Hale W."/>
            <person name="Han Y."/>
            <person name="Hemphill L."/>
            <person name="Highlander S.K."/>
            <person name="Hirani K."/>
            <person name="Hogues M."/>
            <person name="Jackson L."/>
            <person name="Jakkamsetti A."/>
            <person name="Javaid M."/>
            <person name="Jiang H."/>
            <person name="Korchina V."/>
            <person name="Kovar C."/>
            <person name="Lara F."/>
            <person name="Lee S."/>
            <person name="Mata R."/>
            <person name="Mathew T."/>
            <person name="Moen C."/>
            <person name="Morales K."/>
            <person name="Munidasa M."/>
            <person name="Nazareth L."/>
            <person name="Ngo R."/>
            <person name="Nguyen L."/>
            <person name="Okwuonu G."/>
            <person name="Ongeri F."/>
            <person name="Patil S."/>
            <person name="Petrosino J."/>
            <person name="Pham C."/>
            <person name="Pham P."/>
            <person name="Pu L.-L."/>
            <person name="Puazo M."/>
            <person name="Raj R."/>
            <person name="Reid J."/>
            <person name="Rouhana J."/>
            <person name="Saada N."/>
            <person name="Shang Y."/>
            <person name="Simmons D."/>
            <person name="Thornton R."/>
            <person name="Warren J."/>
            <person name="Weissenberger G."/>
            <person name="Zhang J."/>
            <person name="Zhang L."/>
            <person name="Zhou C."/>
            <person name="Zhu D."/>
            <person name="Muzny D."/>
            <person name="Worley K."/>
            <person name="Gibbs R."/>
        </authorList>
    </citation>
    <scope>NUCLEOTIDE SEQUENCE [LARGE SCALE GENOMIC DNA]</scope>
    <source>
        <strain evidence="1 2">ATCC 33200</strain>
    </source>
</reference>
<name>C2E3X8_LACJH</name>
<evidence type="ECO:0000313" key="2">
    <source>
        <dbReference type="Proteomes" id="UP000003491"/>
    </source>
</evidence>